<dbReference type="PROSITE" id="PS51728">
    <property type="entry name" value="RTT109_HAT"/>
    <property type="match status" value="1"/>
</dbReference>
<keyword evidence="8" id="KW-0539">Nucleus</keyword>
<evidence type="ECO:0000256" key="9">
    <source>
        <dbReference type="ARBA" id="ARBA00048940"/>
    </source>
</evidence>
<organism evidence="11 12">
    <name type="scientific">Coemansia biformis</name>
    <dbReference type="NCBI Taxonomy" id="1286918"/>
    <lineage>
        <taxon>Eukaryota</taxon>
        <taxon>Fungi</taxon>
        <taxon>Fungi incertae sedis</taxon>
        <taxon>Zoopagomycota</taxon>
        <taxon>Kickxellomycotina</taxon>
        <taxon>Kickxellomycetes</taxon>
        <taxon>Kickxellales</taxon>
        <taxon>Kickxellaceae</taxon>
        <taxon>Coemansia</taxon>
    </lineage>
</organism>
<proteinExistence type="predicted"/>
<comment type="subcellular location">
    <subcellularLocation>
        <location evidence="1">Nucleus</location>
    </subcellularLocation>
</comment>
<dbReference type="InterPro" id="IPR016849">
    <property type="entry name" value="Rtt109"/>
</dbReference>
<protein>
    <recommendedName>
        <fullName evidence="2">histone acetyltransferase</fullName>
        <ecNumber evidence="2">2.3.1.48</ecNumber>
    </recommendedName>
</protein>
<dbReference type="GO" id="GO:0005634">
    <property type="term" value="C:nucleus"/>
    <property type="evidence" value="ECO:0007669"/>
    <property type="project" value="UniProtKB-SubCell"/>
</dbReference>
<feature type="region of interest" description="Disordered" evidence="10">
    <location>
        <begin position="230"/>
        <end position="259"/>
    </location>
</feature>
<comment type="catalytic activity">
    <reaction evidence="9">
        <text>L-lysyl-[histone] + acetyl-CoA = N(6)-acetyl-L-lysyl-[histone] + CoA + H(+)</text>
        <dbReference type="Rhea" id="RHEA:21992"/>
        <dbReference type="Rhea" id="RHEA-COMP:9845"/>
        <dbReference type="Rhea" id="RHEA-COMP:11338"/>
        <dbReference type="ChEBI" id="CHEBI:15378"/>
        <dbReference type="ChEBI" id="CHEBI:29969"/>
        <dbReference type="ChEBI" id="CHEBI:57287"/>
        <dbReference type="ChEBI" id="CHEBI:57288"/>
        <dbReference type="ChEBI" id="CHEBI:61930"/>
        <dbReference type="EC" id="2.3.1.48"/>
    </reaction>
    <physiologicalReaction direction="left-to-right" evidence="9">
        <dbReference type="Rhea" id="RHEA:21993"/>
    </physiologicalReaction>
</comment>
<evidence type="ECO:0000256" key="1">
    <source>
        <dbReference type="ARBA" id="ARBA00004123"/>
    </source>
</evidence>
<keyword evidence="6" id="KW-0805">Transcription regulation</keyword>
<dbReference type="GO" id="GO:0006974">
    <property type="term" value="P:DNA damage response"/>
    <property type="evidence" value="ECO:0007669"/>
    <property type="project" value="UniProtKB-KW"/>
</dbReference>
<dbReference type="EC" id="2.3.1.48" evidence="2"/>
<dbReference type="OrthoDB" id="3361892at2759"/>
<dbReference type="Proteomes" id="UP001143981">
    <property type="component" value="Unassembled WGS sequence"/>
</dbReference>
<evidence type="ECO:0000256" key="8">
    <source>
        <dbReference type="ARBA" id="ARBA00023242"/>
    </source>
</evidence>
<evidence type="ECO:0000256" key="4">
    <source>
        <dbReference type="ARBA" id="ARBA00022763"/>
    </source>
</evidence>
<feature type="compositionally biased region" description="Polar residues" evidence="10">
    <location>
        <begin position="243"/>
        <end position="256"/>
    </location>
</feature>
<dbReference type="GO" id="GO:0006355">
    <property type="term" value="P:regulation of DNA-templated transcription"/>
    <property type="evidence" value="ECO:0007669"/>
    <property type="project" value="InterPro"/>
</dbReference>
<dbReference type="EMBL" id="JANBOI010000393">
    <property type="protein sequence ID" value="KAJ1730881.1"/>
    <property type="molecule type" value="Genomic_DNA"/>
</dbReference>
<reference evidence="11" key="1">
    <citation type="submission" date="2022-07" db="EMBL/GenBank/DDBJ databases">
        <title>Phylogenomic reconstructions and comparative analyses of Kickxellomycotina fungi.</title>
        <authorList>
            <person name="Reynolds N.K."/>
            <person name="Stajich J.E."/>
            <person name="Barry K."/>
            <person name="Grigoriev I.V."/>
            <person name="Crous P."/>
            <person name="Smith M.E."/>
        </authorList>
    </citation>
    <scope>NUCLEOTIDE SEQUENCE</scope>
    <source>
        <strain evidence="11">BCRC 34381</strain>
    </source>
</reference>
<keyword evidence="7" id="KW-0804">Transcription</keyword>
<dbReference type="InterPro" id="IPR051236">
    <property type="entry name" value="HAT_RTT109-like"/>
</dbReference>
<keyword evidence="5" id="KW-0007">Acetylation</keyword>
<evidence type="ECO:0000256" key="2">
    <source>
        <dbReference type="ARBA" id="ARBA00013184"/>
    </source>
</evidence>
<feature type="compositionally biased region" description="Pro residues" evidence="10">
    <location>
        <begin position="314"/>
        <end position="325"/>
    </location>
</feature>
<dbReference type="InterPro" id="IPR013178">
    <property type="entry name" value="Histone_AcTrfase_Rtt109/CBP"/>
</dbReference>
<evidence type="ECO:0000256" key="10">
    <source>
        <dbReference type="SAM" id="MobiDB-lite"/>
    </source>
</evidence>
<feature type="region of interest" description="Disordered" evidence="10">
    <location>
        <begin position="306"/>
        <end position="326"/>
    </location>
</feature>
<dbReference type="GO" id="GO:0032931">
    <property type="term" value="F:histone H3K56 acetyltransferase activity"/>
    <property type="evidence" value="ECO:0007669"/>
    <property type="project" value="TreeGrafter"/>
</dbReference>
<keyword evidence="3" id="KW-0808">Transferase</keyword>
<name>A0A9W7Y7N9_9FUNG</name>
<dbReference type="PANTHER" id="PTHR31571">
    <property type="entry name" value="ALTERED INHERITANCE OF MITOCHONDRIA PROTEIN 6"/>
    <property type="match status" value="1"/>
</dbReference>
<evidence type="ECO:0000256" key="7">
    <source>
        <dbReference type="ARBA" id="ARBA00023163"/>
    </source>
</evidence>
<gene>
    <name evidence="11" type="ORF">LPJ61_002794</name>
</gene>
<dbReference type="PANTHER" id="PTHR31571:SF2">
    <property type="entry name" value="HISTONE ACETYLTRANSFERASE RTT109"/>
    <property type="match status" value="1"/>
</dbReference>
<dbReference type="AlphaFoldDB" id="A0A9W7Y7N9"/>
<dbReference type="Pfam" id="PF08214">
    <property type="entry name" value="HAT_KAT11"/>
    <property type="match status" value="1"/>
</dbReference>
<keyword evidence="4" id="KW-0227">DNA damage</keyword>
<comment type="caution">
    <text evidence="11">The sequence shown here is derived from an EMBL/GenBank/DDBJ whole genome shotgun (WGS) entry which is preliminary data.</text>
</comment>
<evidence type="ECO:0000256" key="6">
    <source>
        <dbReference type="ARBA" id="ARBA00023015"/>
    </source>
</evidence>
<evidence type="ECO:0000313" key="11">
    <source>
        <dbReference type="EMBL" id="KAJ1730881.1"/>
    </source>
</evidence>
<keyword evidence="12" id="KW-1185">Reference proteome</keyword>
<accession>A0A9W7Y7N9</accession>
<sequence>MAVDACIEKLDTSGELGARMPLARMLVAGYLCSLQKYHNALDIPAVGVHLFARAQHEYLFAKSRDNPGKHALDDLALVRWWKRTLDHALAYATSTMSSSLRHAAAGPDGCVTDGPHVRQPESTVAYCVVPGADASEAPALIGPQHDTGSGDAPAVDWRWGLPHPAESRAHDCVLQFPDDPVTRLLAEPHSKNWSVAMLLEMLSVSEECGAGHRTAYFSASLPVALATGHPASAQVGGSPRADQPTQASESAGQGTLTPEDYDNTLLALFDRDMDFSCSDSAARSSKRLAAYLTATFAIPSVTIATNGPATAHWPPAPRASAPPPVNDLTAAIRKRRKVDQ</sequence>
<evidence type="ECO:0000313" key="12">
    <source>
        <dbReference type="Proteomes" id="UP001143981"/>
    </source>
</evidence>
<evidence type="ECO:0000256" key="5">
    <source>
        <dbReference type="ARBA" id="ARBA00022990"/>
    </source>
</evidence>
<evidence type="ECO:0000256" key="3">
    <source>
        <dbReference type="ARBA" id="ARBA00022679"/>
    </source>
</evidence>